<dbReference type="AlphaFoldDB" id="A0AAW2CCK7"/>
<comment type="caution">
    <text evidence="1">The sequence shown here is derived from an EMBL/GenBank/DDBJ whole genome shotgun (WGS) entry which is preliminary data.</text>
</comment>
<keyword evidence="2" id="KW-1185">Reference proteome</keyword>
<reference evidence="1 2" key="1">
    <citation type="submission" date="2024-01" db="EMBL/GenBank/DDBJ databases">
        <title>A telomere-to-telomere, gap-free genome of sweet tea (Lithocarpus litseifolius).</title>
        <authorList>
            <person name="Zhou J."/>
        </authorList>
    </citation>
    <scope>NUCLEOTIDE SEQUENCE [LARGE SCALE GENOMIC DNA]</scope>
    <source>
        <strain evidence="1">Zhou-2022a</strain>
        <tissue evidence="1">Leaf</tissue>
    </source>
</reference>
<evidence type="ECO:0000313" key="2">
    <source>
        <dbReference type="Proteomes" id="UP001459277"/>
    </source>
</evidence>
<dbReference type="EMBL" id="JAZDWU010000008">
    <property type="protein sequence ID" value="KAK9995027.1"/>
    <property type="molecule type" value="Genomic_DNA"/>
</dbReference>
<dbReference type="Proteomes" id="UP001459277">
    <property type="component" value="Unassembled WGS sequence"/>
</dbReference>
<name>A0AAW2CCK7_9ROSI</name>
<proteinExistence type="predicted"/>
<gene>
    <name evidence="1" type="ORF">SO802_024730</name>
</gene>
<sequence>MVTEVVDNDLAIIPGLDGYDSQHPCNSEINETSPEIMVHTDTFKIEHISEKNDASWINVPIVYEDNLVDPKKSSLRHWKRILRSSNNKTASIVTPKFPSLSKRISSQYDSLDSHTHKK</sequence>
<evidence type="ECO:0000313" key="1">
    <source>
        <dbReference type="EMBL" id="KAK9995027.1"/>
    </source>
</evidence>
<accession>A0AAW2CCK7</accession>
<protein>
    <submittedName>
        <fullName evidence="1">Uncharacterized protein</fullName>
    </submittedName>
</protein>
<organism evidence="1 2">
    <name type="scientific">Lithocarpus litseifolius</name>
    <dbReference type="NCBI Taxonomy" id="425828"/>
    <lineage>
        <taxon>Eukaryota</taxon>
        <taxon>Viridiplantae</taxon>
        <taxon>Streptophyta</taxon>
        <taxon>Embryophyta</taxon>
        <taxon>Tracheophyta</taxon>
        <taxon>Spermatophyta</taxon>
        <taxon>Magnoliopsida</taxon>
        <taxon>eudicotyledons</taxon>
        <taxon>Gunneridae</taxon>
        <taxon>Pentapetalae</taxon>
        <taxon>rosids</taxon>
        <taxon>fabids</taxon>
        <taxon>Fagales</taxon>
        <taxon>Fagaceae</taxon>
        <taxon>Lithocarpus</taxon>
    </lineage>
</organism>